<feature type="transmembrane region" description="Helical" evidence="2">
    <location>
        <begin position="274"/>
        <end position="298"/>
    </location>
</feature>
<keyword evidence="2" id="KW-0472">Membrane</keyword>
<evidence type="ECO:0000313" key="3">
    <source>
        <dbReference type="EMBL" id="PPK63777.1"/>
    </source>
</evidence>
<reference evidence="3 4" key="1">
    <citation type="submission" date="2018-02" db="EMBL/GenBank/DDBJ databases">
        <title>Genomic Encyclopedia of Archaeal and Bacterial Type Strains, Phase II (KMG-II): from individual species to whole genera.</title>
        <authorList>
            <person name="Goeker M."/>
        </authorList>
    </citation>
    <scope>NUCLEOTIDE SEQUENCE [LARGE SCALE GENOMIC DNA]</scope>
    <source>
        <strain evidence="3 4">YU 961-1</strain>
    </source>
</reference>
<comment type="caution">
    <text evidence="3">The sequence shown here is derived from an EMBL/GenBank/DDBJ whole genome shotgun (WGS) entry which is preliminary data.</text>
</comment>
<feature type="transmembrane region" description="Helical" evidence="2">
    <location>
        <begin position="29"/>
        <end position="47"/>
    </location>
</feature>
<dbReference type="Proteomes" id="UP000239203">
    <property type="component" value="Unassembled WGS sequence"/>
</dbReference>
<dbReference type="AlphaFoldDB" id="A0A2S6GEW0"/>
<accession>A0A2S6GEW0</accession>
<evidence type="ECO:0000256" key="2">
    <source>
        <dbReference type="SAM" id="Phobius"/>
    </source>
</evidence>
<dbReference type="EMBL" id="PTIX01000024">
    <property type="protein sequence ID" value="PPK63777.1"/>
    <property type="molecule type" value="Genomic_DNA"/>
</dbReference>
<proteinExistence type="predicted"/>
<protein>
    <submittedName>
        <fullName evidence="3">Uncharacterized protein DUF4407</fullName>
    </submittedName>
</protein>
<keyword evidence="1" id="KW-0175">Coiled coil</keyword>
<evidence type="ECO:0000313" key="4">
    <source>
        <dbReference type="Proteomes" id="UP000239203"/>
    </source>
</evidence>
<dbReference type="RefSeq" id="WP_181043825.1">
    <property type="nucleotide sequence ID" value="NZ_CP154825.1"/>
</dbReference>
<keyword evidence="4" id="KW-1185">Reference proteome</keyword>
<sequence length="308" mass="34020">MHRFGRTDRASSSDEIGNIPHQRDLRRSAHLFGVVTSVVVTASVVFGNRISPIWLVLVLIGCSAMIVLANRLVVDGLDHTDGPPAMPMPRRLLSVVLGAVVAYSVLFWVFGSRVDAVRYDPAPDRWGVEQHRLDVEQAEQEEISRTPETAPEMDPEVLRLRKQLDDTAAAERKATETALCEFDGTCGTRHKGDGDAYRMRVADRDELTRKVAAITAQLDQAKAAARSRADNLAQAKKSARSRLAAIDRERRELGPRPANPTTWWSAVIAVGSRYWGGVSAVSVGALLGYLAVDWWAFLCHLRRICKGE</sequence>
<name>A0A2S6GEW0_9PSEU</name>
<evidence type="ECO:0000256" key="1">
    <source>
        <dbReference type="SAM" id="Coils"/>
    </source>
</evidence>
<feature type="coiled-coil region" evidence="1">
    <location>
        <begin position="204"/>
        <end position="249"/>
    </location>
</feature>
<keyword evidence="2" id="KW-1133">Transmembrane helix</keyword>
<dbReference type="InterPro" id="IPR025519">
    <property type="entry name" value="DUF4407"/>
</dbReference>
<organism evidence="3 4">
    <name type="scientific">Actinokineospora auranticolor</name>
    <dbReference type="NCBI Taxonomy" id="155976"/>
    <lineage>
        <taxon>Bacteria</taxon>
        <taxon>Bacillati</taxon>
        <taxon>Actinomycetota</taxon>
        <taxon>Actinomycetes</taxon>
        <taxon>Pseudonocardiales</taxon>
        <taxon>Pseudonocardiaceae</taxon>
        <taxon>Actinokineospora</taxon>
    </lineage>
</organism>
<gene>
    <name evidence="3" type="ORF">CLV40_12417</name>
</gene>
<feature type="transmembrane region" description="Helical" evidence="2">
    <location>
        <begin position="53"/>
        <end position="72"/>
    </location>
</feature>
<keyword evidence="2" id="KW-0812">Transmembrane</keyword>
<dbReference type="Pfam" id="PF14362">
    <property type="entry name" value="DUF4407"/>
    <property type="match status" value="1"/>
</dbReference>
<feature type="transmembrane region" description="Helical" evidence="2">
    <location>
        <begin position="92"/>
        <end position="111"/>
    </location>
</feature>